<gene>
    <name evidence="1" type="ORF">DK389_27170</name>
</gene>
<dbReference type="AlphaFoldDB" id="A0A2U8WBT7"/>
<dbReference type="RefSeq" id="WP_109894395.1">
    <property type="nucleotide sequence ID" value="NZ_CP029550.1"/>
</dbReference>
<dbReference type="Proteomes" id="UP000245926">
    <property type="component" value="Chromosome"/>
</dbReference>
<dbReference type="EMBL" id="CP029550">
    <property type="protein sequence ID" value="AWN43519.1"/>
    <property type="molecule type" value="Genomic_DNA"/>
</dbReference>
<reference evidence="2" key="1">
    <citation type="submission" date="2018-05" db="EMBL/GenBank/DDBJ databases">
        <title>Complete Genome Sequence of Methylobacterium sp. 17SD2-17.</title>
        <authorList>
            <person name="Srinivasan S."/>
        </authorList>
    </citation>
    <scope>NUCLEOTIDE SEQUENCE [LARGE SCALE GENOMIC DNA]</scope>
    <source>
        <strain evidence="2">17SD2-17</strain>
    </source>
</reference>
<accession>A0A2U8WBT7</accession>
<keyword evidence="2" id="KW-1185">Reference proteome</keyword>
<evidence type="ECO:0008006" key="3">
    <source>
        <dbReference type="Google" id="ProtNLM"/>
    </source>
</evidence>
<dbReference type="KEGG" id="mets:DK389_27170"/>
<evidence type="ECO:0000313" key="2">
    <source>
        <dbReference type="Proteomes" id="UP000245926"/>
    </source>
</evidence>
<proteinExistence type="predicted"/>
<organism evidence="1 2">
    <name type="scientific">Methylobacterium durans</name>
    <dbReference type="NCBI Taxonomy" id="2202825"/>
    <lineage>
        <taxon>Bacteria</taxon>
        <taxon>Pseudomonadati</taxon>
        <taxon>Pseudomonadota</taxon>
        <taxon>Alphaproteobacteria</taxon>
        <taxon>Hyphomicrobiales</taxon>
        <taxon>Methylobacteriaceae</taxon>
        <taxon>Methylobacterium</taxon>
    </lineage>
</organism>
<evidence type="ECO:0000313" key="1">
    <source>
        <dbReference type="EMBL" id="AWN43519.1"/>
    </source>
</evidence>
<name>A0A2U8WBT7_9HYPH</name>
<sequence length="68" mass="7172">MNPILVVALVCASSIQAPDCTRENALDVITGPAHTLQECLVQGPVLAANAGHGDDKGSYVKTRCEPRR</sequence>
<dbReference type="OrthoDB" id="7864919at2"/>
<protein>
    <recommendedName>
        <fullName evidence="3">Ribosomal protein S27</fullName>
    </recommendedName>
</protein>